<dbReference type="GO" id="GO:0005886">
    <property type="term" value="C:plasma membrane"/>
    <property type="evidence" value="ECO:0007669"/>
    <property type="project" value="InterPro"/>
</dbReference>
<dbReference type="RefSeq" id="WP_090264785.1">
    <property type="nucleotide sequence ID" value="NZ_AP023321.1"/>
</dbReference>
<dbReference type="AlphaFoldDB" id="A0A7I8D3Y2"/>
<dbReference type="InterPro" id="IPR050721">
    <property type="entry name" value="Trk_Ktr_HKT_K-transport"/>
</dbReference>
<dbReference type="EMBL" id="AP023321">
    <property type="protein sequence ID" value="BCI61531.1"/>
    <property type="molecule type" value="Genomic_DNA"/>
</dbReference>
<reference evidence="5" key="1">
    <citation type="submission" date="2020-07" db="EMBL/GenBank/DDBJ databases">
        <title>Complete genome sequencing of Clostridia bacterium strain 12CBH8.</title>
        <authorList>
            <person name="Sakamoto M."/>
            <person name="Murakami T."/>
            <person name="Mori H."/>
        </authorList>
    </citation>
    <scope>NUCLEOTIDE SEQUENCE [LARGE SCALE GENOMIC DNA]</scope>
    <source>
        <strain evidence="5">12CBH8</strain>
    </source>
</reference>
<evidence type="ECO:0000313" key="4">
    <source>
        <dbReference type="EMBL" id="BCI61531.1"/>
    </source>
</evidence>
<dbReference type="KEGG" id="sman:C12CBH8_21700"/>
<keyword evidence="1" id="KW-0406">Ion transport</keyword>
<evidence type="ECO:0000259" key="3">
    <source>
        <dbReference type="PROSITE" id="PS51201"/>
    </source>
</evidence>
<evidence type="ECO:0000313" key="5">
    <source>
        <dbReference type="Proteomes" id="UP000593890"/>
    </source>
</evidence>
<proteinExistence type="predicted"/>
<evidence type="ECO:0000256" key="2">
    <source>
        <dbReference type="ARBA" id="ARBA00022958"/>
    </source>
</evidence>
<evidence type="ECO:0000256" key="1">
    <source>
        <dbReference type="ARBA" id="ARBA00022538"/>
    </source>
</evidence>
<sequence length="208" mass="22838">MNILIVGCGKVGSALAMMLNDYGHDISVVDRNASEFERLGPDFRGVTVAGVPMDKDVLRNAGIEACDALAAVTIDDNLNIMVAQMARKIFEVPKVIARVYDPAREDVFNHFGLTTVCPTRLTTDSLYTALLDEGEDHTITFQSCTLGFSARRVDRTIRGKTLDAVPLRPNEEIIGIRQQLGGVVFASSIPEDYTLKDTDRILFCRAVD</sequence>
<accession>A0A7I8D3Y2</accession>
<dbReference type="PROSITE" id="PS51201">
    <property type="entry name" value="RCK_N"/>
    <property type="match status" value="1"/>
</dbReference>
<dbReference type="Pfam" id="PF02254">
    <property type="entry name" value="TrkA_N"/>
    <property type="match status" value="1"/>
</dbReference>
<dbReference type="SUPFAM" id="SSF51735">
    <property type="entry name" value="NAD(P)-binding Rossmann-fold domains"/>
    <property type="match status" value="1"/>
</dbReference>
<dbReference type="Gene3D" id="3.40.50.720">
    <property type="entry name" value="NAD(P)-binding Rossmann-like Domain"/>
    <property type="match status" value="1"/>
</dbReference>
<dbReference type="Proteomes" id="UP000593890">
    <property type="component" value="Chromosome"/>
</dbReference>
<dbReference type="GO" id="GO:0015079">
    <property type="term" value="F:potassium ion transmembrane transporter activity"/>
    <property type="evidence" value="ECO:0007669"/>
    <property type="project" value="InterPro"/>
</dbReference>
<feature type="domain" description="RCK N-terminal" evidence="3">
    <location>
        <begin position="1"/>
        <end position="118"/>
    </location>
</feature>
<dbReference type="PANTHER" id="PTHR43833">
    <property type="entry name" value="POTASSIUM CHANNEL PROTEIN 2-RELATED-RELATED"/>
    <property type="match status" value="1"/>
</dbReference>
<keyword evidence="1" id="KW-0813">Transport</keyword>
<keyword evidence="5" id="KW-1185">Reference proteome</keyword>
<name>A0A7I8D3Y2_9FIRM</name>
<gene>
    <name evidence="4" type="ORF">C12CBH8_21700</name>
</gene>
<protein>
    <recommendedName>
        <fullName evidence="3">RCK N-terminal domain-containing protein</fullName>
    </recommendedName>
</protein>
<dbReference type="InterPro" id="IPR003148">
    <property type="entry name" value="RCK_N"/>
</dbReference>
<dbReference type="PANTHER" id="PTHR43833:SF8">
    <property type="entry name" value="TRK SYSTEM POTASSIUM UPTAKE PROTEIN TRKA"/>
    <property type="match status" value="1"/>
</dbReference>
<organism evidence="4 5">
    <name type="scientific">Solibaculum mannosilyticum</name>
    <dbReference type="NCBI Taxonomy" id="2780922"/>
    <lineage>
        <taxon>Bacteria</taxon>
        <taxon>Bacillati</taxon>
        <taxon>Bacillota</taxon>
        <taxon>Clostridia</taxon>
        <taxon>Eubacteriales</taxon>
        <taxon>Oscillospiraceae</taxon>
        <taxon>Solibaculum</taxon>
    </lineage>
</organism>
<keyword evidence="1" id="KW-0633">Potassium transport</keyword>
<dbReference type="PRINTS" id="PR00335">
    <property type="entry name" value="KUPTAKETRKA"/>
</dbReference>
<dbReference type="InterPro" id="IPR006036">
    <property type="entry name" value="K_uptake_TrkA"/>
</dbReference>
<keyword evidence="2" id="KW-0630">Potassium</keyword>
<dbReference type="InterPro" id="IPR036291">
    <property type="entry name" value="NAD(P)-bd_dom_sf"/>
</dbReference>